<dbReference type="PANTHER" id="PTHR38011:SF11">
    <property type="entry name" value="2,5-DIAMINO-6-RIBOSYLAMINO-4(3H)-PYRIMIDINONE 5'-PHOSPHATE REDUCTASE"/>
    <property type="match status" value="1"/>
</dbReference>
<dbReference type="EMBL" id="WHOD01000118">
    <property type="protein sequence ID" value="NOU97474.1"/>
    <property type="molecule type" value="Genomic_DNA"/>
</dbReference>
<proteinExistence type="predicted"/>
<evidence type="ECO:0000313" key="2">
    <source>
        <dbReference type="EMBL" id="NOU97474.1"/>
    </source>
</evidence>
<dbReference type="AlphaFoldDB" id="A0A972GV62"/>
<dbReference type="InterPro" id="IPR050765">
    <property type="entry name" value="Riboflavin_Biosynth_HTPR"/>
</dbReference>
<dbReference type="GO" id="GO:0008703">
    <property type="term" value="F:5-amino-6-(5-phosphoribosylamino)uracil reductase activity"/>
    <property type="evidence" value="ECO:0007669"/>
    <property type="project" value="InterPro"/>
</dbReference>
<protein>
    <submittedName>
        <fullName evidence="2">Dihydrofolate reductase</fullName>
    </submittedName>
</protein>
<accession>A0A972GV62</accession>
<reference evidence="2" key="1">
    <citation type="submission" date="2019-10" db="EMBL/GenBank/DDBJ databases">
        <title>Description of Paenibacillus glebae sp. nov.</title>
        <authorList>
            <person name="Carlier A."/>
            <person name="Qi S."/>
        </authorList>
    </citation>
    <scope>NUCLEOTIDE SEQUENCE</scope>
    <source>
        <strain evidence="2">LMG 31456</strain>
    </source>
</reference>
<dbReference type="Pfam" id="PF01872">
    <property type="entry name" value="RibD_C"/>
    <property type="match status" value="1"/>
</dbReference>
<dbReference type="RefSeq" id="WP_171655733.1">
    <property type="nucleotide sequence ID" value="NZ_WHOD01000118.1"/>
</dbReference>
<comment type="caution">
    <text evidence="2">The sequence shown here is derived from an EMBL/GenBank/DDBJ whole genome shotgun (WGS) entry which is preliminary data.</text>
</comment>
<dbReference type="InterPro" id="IPR002734">
    <property type="entry name" value="RibDG_C"/>
</dbReference>
<dbReference type="InterPro" id="IPR024072">
    <property type="entry name" value="DHFR-like_dom_sf"/>
</dbReference>
<dbReference type="PANTHER" id="PTHR38011">
    <property type="entry name" value="DIHYDROFOLATE REDUCTASE FAMILY PROTEIN (AFU_ORTHOLOGUE AFUA_8G06820)"/>
    <property type="match status" value="1"/>
</dbReference>
<organism evidence="2 3">
    <name type="scientific">Paenibacillus foliorum</name>
    <dbReference type="NCBI Taxonomy" id="2654974"/>
    <lineage>
        <taxon>Bacteria</taxon>
        <taxon>Bacillati</taxon>
        <taxon>Bacillota</taxon>
        <taxon>Bacilli</taxon>
        <taxon>Bacillales</taxon>
        <taxon>Paenibacillaceae</taxon>
        <taxon>Paenibacillus</taxon>
    </lineage>
</organism>
<dbReference type="Proteomes" id="UP000641588">
    <property type="component" value="Unassembled WGS sequence"/>
</dbReference>
<sequence length="194" mass="22099">MRKIILLMHVSLDGFVTGPNGEMDWIIHTEEEQNYVTDLLNTVDTGLFGRVTYQMMESFWPTVPAHPVWSKSNYHAKHAVWIEKTEKIVFSKTLEKVDWNNSRLVKEHIAEEIAKMKQQPGKNIVMIASPSLAQTFMQLGLIDEYRINVNPIVVGGGKPLFKNIKDRIDLTLVEAKTFSSGVVELVYGVRRGEV</sequence>
<evidence type="ECO:0000259" key="1">
    <source>
        <dbReference type="Pfam" id="PF01872"/>
    </source>
</evidence>
<gene>
    <name evidence="2" type="ORF">GC093_30250</name>
</gene>
<keyword evidence="3" id="KW-1185">Reference proteome</keyword>
<dbReference type="GO" id="GO:0009231">
    <property type="term" value="P:riboflavin biosynthetic process"/>
    <property type="evidence" value="ECO:0007669"/>
    <property type="project" value="InterPro"/>
</dbReference>
<feature type="domain" description="Bacterial bifunctional deaminase-reductase C-terminal" evidence="1">
    <location>
        <begin position="2"/>
        <end position="183"/>
    </location>
</feature>
<dbReference type="SUPFAM" id="SSF53597">
    <property type="entry name" value="Dihydrofolate reductase-like"/>
    <property type="match status" value="1"/>
</dbReference>
<name>A0A972GV62_9BACL</name>
<dbReference type="Gene3D" id="3.40.430.10">
    <property type="entry name" value="Dihydrofolate Reductase, subunit A"/>
    <property type="match status" value="1"/>
</dbReference>
<evidence type="ECO:0000313" key="3">
    <source>
        <dbReference type="Proteomes" id="UP000641588"/>
    </source>
</evidence>